<keyword evidence="4" id="KW-1185">Reference proteome</keyword>
<dbReference type="Proteomes" id="UP001163624">
    <property type="component" value="Chromosome"/>
</dbReference>
<dbReference type="InterPro" id="IPR045351">
    <property type="entry name" value="DUF6531"/>
</dbReference>
<protein>
    <submittedName>
        <fullName evidence="3">DUF6531 domain-containing protein</fullName>
    </submittedName>
</protein>
<feature type="signal peptide" evidence="1">
    <location>
        <begin position="1"/>
        <end position="22"/>
    </location>
</feature>
<dbReference type="EMBL" id="CP113432">
    <property type="protein sequence ID" value="WAI49165.1"/>
    <property type="molecule type" value="Genomic_DNA"/>
</dbReference>
<evidence type="ECO:0000313" key="4">
    <source>
        <dbReference type="Proteomes" id="UP001163624"/>
    </source>
</evidence>
<organism evidence="3 4">
    <name type="scientific">Pseudomonas triclosanedens</name>
    <dbReference type="NCBI Taxonomy" id="2961893"/>
    <lineage>
        <taxon>Bacteria</taxon>
        <taxon>Pseudomonadati</taxon>
        <taxon>Pseudomonadota</taxon>
        <taxon>Gammaproteobacteria</taxon>
        <taxon>Pseudomonadales</taxon>
        <taxon>Pseudomonadaceae</taxon>
        <taxon>Pseudomonas</taxon>
    </lineage>
</organism>
<dbReference type="InterPro" id="IPR006530">
    <property type="entry name" value="YD"/>
</dbReference>
<gene>
    <name evidence="3" type="ORF">OU419_26025</name>
</gene>
<evidence type="ECO:0000313" key="3">
    <source>
        <dbReference type="EMBL" id="WAI49165.1"/>
    </source>
</evidence>
<feature type="chain" id="PRO_5046801160" evidence="1">
    <location>
        <begin position="23"/>
        <end position="501"/>
    </location>
</feature>
<evidence type="ECO:0000259" key="2">
    <source>
        <dbReference type="Pfam" id="PF20148"/>
    </source>
</evidence>
<proteinExistence type="predicted"/>
<reference evidence="3" key="1">
    <citation type="submission" date="2022-11" db="EMBL/GenBank/DDBJ databases">
        <title>Pseudomonas triclosanedens sp. nov., a triclosan degrader isolated from activated sludge.</title>
        <authorList>
            <person name="Yin Y."/>
            <person name="Lu Z."/>
        </authorList>
    </citation>
    <scope>NUCLEOTIDE SEQUENCE</scope>
    <source>
        <strain evidence="3">ZM23</strain>
    </source>
</reference>
<dbReference type="NCBIfam" id="TIGR01643">
    <property type="entry name" value="YD_repeat_2x"/>
    <property type="match status" value="1"/>
</dbReference>
<keyword evidence="1" id="KW-0732">Signal</keyword>
<evidence type="ECO:0000256" key="1">
    <source>
        <dbReference type="SAM" id="SignalP"/>
    </source>
</evidence>
<dbReference type="Gene3D" id="2.180.10.10">
    <property type="entry name" value="RHS repeat-associated core"/>
    <property type="match status" value="1"/>
</dbReference>
<dbReference type="Pfam" id="PF20148">
    <property type="entry name" value="DUF6531"/>
    <property type="match status" value="1"/>
</dbReference>
<name>A0ABY6ZYT2_9PSED</name>
<sequence length="501" mass="56280">MKKNRLPLLLTATFLATGGASAEDYYWRSTANTEITGSTPEEVCWNFFTWYKAYYSYDKRFNIVYKGSEYRGPDHSALCFVGVYEIGRPQVGAYTSYSTRDGAGCSLDKKYNPTKGGCTRDEQKGIPDSKSCAANPINIAIGNKFQIETDYRSENSPSLNFSRTYNSLDGIWRHNFSTHLRLTNFGSLALVQPDGKESFFTITGDNISAQSNNSGTLLKSGSNWIYRSSRSGEIIFNESGRMTHWIDPTGNKYEITYSDDKVTIQDQTGNSLIYTEDPNHQPLSMQAGSFKASYTYGTEDRLINRLLSVTRTLGGNHSLRNYHYSDSNNRNLLTGITDENGVQYAKWDYDSQGLAISSEHANGTERVSLSYNRDGTTTVTNEYGRNSTYQFQTINGIKQITSIEGEATSNCPYSNSKFTYNSRGLLESKIDAKNNLTTYDYNTRGLEVSRTEASGTPEARTITTEWHPTLYLKTKVTEPNRITTYQYDAQGRPLGQTVTPR</sequence>
<dbReference type="RefSeq" id="WP_254476299.1">
    <property type="nucleotide sequence ID" value="NZ_CP113432.1"/>
</dbReference>
<accession>A0ABY6ZYT2</accession>
<feature type="domain" description="DUF6531" evidence="2">
    <location>
        <begin position="135"/>
        <end position="200"/>
    </location>
</feature>